<keyword evidence="9" id="KW-0064">Aspartyl protease</keyword>
<keyword evidence="16" id="KW-0695">RNA-directed DNA polymerase</keyword>
<dbReference type="GO" id="GO:0046872">
    <property type="term" value="F:metal ion binding"/>
    <property type="evidence" value="ECO:0007669"/>
    <property type="project" value="UniProtKB-KW"/>
</dbReference>
<evidence type="ECO:0000256" key="2">
    <source>
        <dbReference type="ARBA" id="ARBA00022578"/>
    </source>
</evidence>
<dbReference type="Pfam" id="PF07727">
    <property type="entry name" value="RVT_2"/>
    <property type="match status" value="1"/>
</dbReference>
<comment type="function">
    <text evidence="1">The aspartyl protease (PR) mediates the proteolytic cleavages of the Gag and Gag-Pol polyproteins after assembly of the VLP.</text>
</comment>
<evidence type="ECO:0000256" key="17">
    <source>
        <dbReference type="ARBA" id="ARBA00022932"/>
    </source>
</evidence>
<evidence type="ECO:0000256" key="18">
    <source>
        <dbReference type="ARBA" id="ARBA00023113"/>
    </source>
</evidence>
<keyword evidence="4" id="KW-0645">Protease</keyword>
<dbReference type="GO" id="GO:0006310">
    <property type="term" value="P:DNA recombination"/>
    <property type="evidence" value="ECO:0007669"/>
    <property type="project" value="UniProtKB-KW"/>
</dbReference>
<evidence type="ECO:0000256" key="19">
    <source>
        <dbReference type="ARBA" id="ARBA00023172"/>
    </source>
</evidence>
<protein>
    <recommendedName>
        <fullName evidence="24">Integrase catalytic domain-containing protein</fullName>
    </recommendedName>
</protein>
<evidence type="ECO:0000256" key="9">
    <source>
        <dbReference type="ARBA" id="ARBA00022750"/>
    </source>
</evidence>
<gene>
    <name evidence="25" type="ORF">PISMIDRAFT_18309</name>
</gene>
<dbReference type="EMBL" id="KN834029">
    <property type="protein sequence ID" value="KIK12990.1"/>
    <property type="molecule type" value="Genomic_DNA"/>
</dbReference>
<dbReference type="InterPro" id="IPR025724">
    <property type="entry name" value="GAG-pre-integrase_dom"/>
</dbReference>
<dbReference type="PANTHER" id="PTHR42648:SF11">
    <property type="entry name" value="TRANSPOSON TY4-P GAG-POL POLYPROTEIN"/>
    <property type="match status" value="1"/>
</dbReference>
<feature type="compositionally biased region" description="Polar residues" evidence="23">
    <location>
        <begin position="1388"/>
        <end position="1398"/>
    </location>
</feature>
<dbReference type="Proteomes" id="UP000054018">
    <property type="component" value="Unassembled WGS sequence"/>
</dbReference>
<dbReference type="GO" id="GO:0004190">
    <property type="term" value="F:aspartic-type endopeptidase activity"/>
    <property type="evidence" value="ECO:0007669"/>
    <property type="project" value="UniProtKB-KW"/>
</dbReference>
<feature type="compositionally biased region" description="Basic residues" evidence="23">
    <location>
        <begin position="605"/>
        <end position="620"/>
    </location>
</feature>
<dbReference type="Pfam" id="PF14223">
    <property type="entry name" value="Retrotran_gag_2"/>
    <property type="match status" value="1"/>
</dbReference>
<dbReference type="GO" id="GO:0004519">
    <property type="term" value="F:endonuclease activity"/>
    <property type="evidence" value="ECO:0007669"/>
    <property type="project" value="UniProtKB-KW"/>
</dbReference>
<evidence type="ECO:0000313" key="25">
    <source>
        <dbReference type="EMBL" id="KIK12990.1"/>
    </source>
</evidence>
<dbReference type="OrthoDB" id="4075035at2759"/>
<dbReference type="InterPro" id="IPR054722">
    <property type="entry name" value="PolX-like_BBD"/>
</dbReference>
<evidence type="ECO:0000256" key="21">
    <source>
        <dbReference type="ARBA" id="ARBA00048173"/>
    </source>
</evidence>
<keyword evidence="3" id="KW-1188">Viral release from host cell</keyword>
<keyword evidence="12" id="KW-0067">ATP-binding</keyword>
<accession>A0A0C9XL37</accession>
<keyword evidence="10" id="KW-0255">Endonuclease</keyword>
<dbReference type="InterPro" id="IPR057670">
    <property type="entry name" value="SH3_retrovirus"/>
</dbReference>
<dbReference type="GO" id="GO:0032196">
    <property type="term" value="P:transposition"/>
    <property type="evidence" value="ECO:0007669"/>
    <property type="project" value="UniProtKB-KW"/>
</dbReference>
<proteinExistence type="predicted"/>
<evidence type="ECO:0000256" key="7">
    <source>
        <dbReference type="ARBA" id="ARBA00022723"/>
    </source>
</evidence>
<keyword evidence="17" id="KW-0239">DNA-directed DNA polymerase</keyword>
<keyword evidence="13" id="KW-0460">Magnesium</keyword>
<keyword evidence="2" id="KW-0815">Transposition</keyword>
<dbReference type="GO" id="GO:0003964">
    <property type="term" value="F:RNA-directed DNA polymerase activity"/>
    <property type="evidence" value="ECO:0007669"/>
    <property type="project" value="UniProtKB-KW"/>
</dbReference>
<feature type="region of interest" description="Disordered" evidence="23">
    <location>
        <begin position="1311"/>
        <end position="1429"/>
    </location>
</feature>
<evidence type="ECO:0000256" key="22">
    <source>
        <dbReference type="ARBA" id="ARBA00049244"/>
    </source>
</evidence>
<dbReference type="GO" id="GO:0005524">
    <property type="term" value="F:ATP binding"/>
    <property type="evidence" value="ECO:0007669"/>
    <property type="project" value="UniProtKB-KW"/>
</dbReference>
<dbReference type="Pfam" id="PF22936">
    <property type="entry name" value="Pol_BBD"/>
    <property type="match status" value="1"/>
</dbReference>
<dbReference type="InterPro" id="IPR039537">
    <property type="entry name" value="Retrotran_Ty1/copia-like"/>
</dbReference>
<dbReference type="PROSITE" id="PS50994">
    <property type="entry name" value="INTEGRASE"/>
    <property type="match status" value="1"/>
</dbReference>
<evidence type="ECO:0000256" key="8">
    <source>
        <dbReference type="ARBA" id="ARBA00022741"/>
    </source>
</evidence>
<evidence type="ECO:0000256" key="20">
    <source>
        <dbReference type="ARBA" id="ARBA00023268"/>
    </source>
</evidence>
<evidence type="ECO:0000259" key="24">
    <source>
        <dbReference type="PROSITE" id="PS50994"/>
    </source>
</evidence>
<evidence type="ECO:0000256" key="23">
    <source>
        <dbReference type="SAM" id="MobiDB-lite"/>
    </source>
</evidence>
<organism evidence="25 26">
    <name type="scientific">Pisolithus microcarpus 441</name>
    <dbReference type="NCBI Taxonomy" id="765257"/>
    <lineage>
        <taxon>Eukaryota</taxon>
        <taxon>Fungi</taxon>
        <taxon>Dikarya</taxon>
        <taxon>Basidiomycota</taxon>
        <taxon>Agaricomycotina</taxon>
        <taxon>Agaricomycetes</taxon>
        <taxon>Agaricomycetidae</taxon>
        <taxon>Boletales</taxon>
        <taxon>Sclerodermatineae</taxon>
        <taxon>Pisolithaceae</taxon>
        <taxon>Pisolithus</taxon>
    </lineage>
</organism>
<dbReference type="SUPFAM" id="SSF53098">
    <property type="entry name" value="Ribonuclease H-like"/>
    <property type="match status" value="1"/>
</dbReference>
<keyword evidence="15" id="KW-0229">DNA integration</keyword>
<evidence type="ECO:0000256" key="15">
    <source>
        <dbReference type="ARBA" id="ARBA00022908"/>
    </source>
</evidence>
<feature type="compositionally biased region" description="Acidic residues" evidence="23">
    <location>
        <begin position="629"/>
        <end position="651"/>
    </location>
</feature>
<evidence type="ECO:0000313" key="26">
    <source>
        <dbReference type="Proteomes" id="UP000054018"/>
    </source>
</evidence>
<sequence>MKILPSKPFQPLLSRTIPSSTLEEESIPATITESSTGSSRLFGFGTNILNAISEEFGLPTQSTQDTFQESYKRGTVTVESRLIPRSYYSLWKDGMLSRGVWSRILNEQDMIRRRSISGGDLLVEVSTGSTGPLQHRFMQIWRESARKVLERISLLRVPEEYIDAVVDQHIQQQVSNQFPLPGNLREPYIGYGTTPYYSINRDNHMPLNLFYIMCSENLRYSQFILQFICGIHEGLTEDGNPSESLLDLHHPWAMAYHYFPDLGLTDLEQLRIGRWRIMAKGNSTPIREKRKRNKDVQRHHRALRQRNNRVYRKANKAFVSSSDQMADQKETFVSKNIPRLNGSNYASWKAMIKGYFMTLDVWGVVDGTIALPGGPDASIAAWHTKNQRGMGTILLYCDPVISVSLDSKSTAKEMWDHLATTYGAPTAISAYTDFLRLIKLRISPTDDLGSKLAEFNMVLGALATQQLAIAEPLQCMILCGAFSDKWGQGPVNILSSVQAKDLKINDVIARLKELSSHRTGQSNLPKLESRIQATSSQPLVNRLSKPPRCRKCRGKHSTEQHIDQGQSSQGRGSFRGRGQNRGGAPYQRQQPQQQQQQQYQQPSRGKGRARRGRGKGRGRGGFHTVDFSDIPEESQEYDQEYDQQYDDQEETGQYDDQYDEGYESYNVEVTALDINTANRFEEFEEEDITPVPVYNPEPVEYVVNLPQPRAIDPCMCSICLCNPANRARLRLLQSIPVHGGIQTLERTNERWTSVESDDQCHNGTSNSNFGHNRSKSSEAQVQLRVDSDVPREELLSHNHTSSKTSRRGRRGVKVTLQEFHASVSEHRYPEPVRLVNIPDDYHLDVLGASGFSYGCNDDEFSLYPCELEVNPSTNFVSKNCMWMLDSGCTHHVTPYRKDFMTYSVISETQFAGTAGNEPVHLKGRGTVVLCLENGKYLTLREVIHGEFSKRLCSRNQLLKSGYTATATKRHEVIHTPDGRVVLKAECLSSSRLHWFYGIPVHSSSVLQTVDLGIVTKDDYTLWHNRLGHPGISVMKNCKRHIKGIPAELIAKPLNSCQGCAQGKLASDPFHPSDKRASAPLALVHGDLLELPNESYYRSRFVLTLLDDFSSFGFCLYLRNKSDTLARFTEWLATVERQCGCMLKTFRSDRGGEFMGNEFKSLLNSKGIVHELSIAHQPQQNGRAERFNHTILEKAGSIRHHACVPKRFWNFAFDSALHVYNRTPLRRSNWKTPCELFLGKVPDISYFRVFGCLAYVWIPKELRKDKLEPHAEEMVFLGYEVATKGYRFLHGQKVVIARTAKFVEEVFPYCTDERKGNKSDNHDQPVTDQPPEDREIPTDEQMDNGPDQPMDGRPQSRSQSPEDFNPPRNGDEDQYPGPPDIPPQRAIPRSNQTPSQNIPQKRPMPREFNRRITRPPLRPGNVYGERRHPTEIEREIRDKQDALHDILRRTEEGAERIKSAIRERRFEDLQSHQDAEKIRQAKEAVQPPPSTEDQPSAGPSRFPGALEETSKEMSFAQILSARIKQAPEQYRDVLRLPKPEQTKWFDAMRDELKSIEERKVWTLVKPPSGRKLVKSRWVFAVKSDGRYKARLVAKGFTQEYGIDFEDTFSPVARFETVRILLAHAAQNNWEMEAVDVKTAFLYGKLDEEIYMEQPEGFKVKGQEHMVYRLLRSLYGLKQAALSWNKELHQSLLRMGFLRSKVDAGVYFYNSKAGQVIFLVYVDDGLFLGSHKNLLRKKKDEFMKTWESRDLGEVKEYLGIQIRRKRQTREIWLDQIPYVEKVIKRFSMENATSVRTPLPSGYIPEKPPTSYQSTSQLRSRYQSVIGSLLYMALGTRPDIAYSVIRMSQYMSNPTDLHLKQALHIVRYVASTPNLCLHYHGDEKRLYGFADSDWASNKDTRHSTTGFAMYYGNSLISWRSRKQKTIALSSTEAEYMAMCDAARQVKWLDMLFTELSFKMDKTIVYCDNMGARFIAENPVSDGRSKHIDIQWHFVRECVEEGLFAIEYVNTTRQRADGLTKSLTWQKFEQNRSSLGLVNQDKLERGGVLKY</sequence>
<evidence type="ECO:0000256" key="11">
    <source>
        <dbReference type="ARBA" id="ARBA00022801"/>
    </source>
</evidence>
<keyword evidence="11" id="KW-0378">Hydrolase</keyword>
<reference evidence="25 26" key="1">
    <citation type="submission" date="2014-04" db="EMBL/GenBank/DDBJ databases">
        <authorList>
            <consortium name="DOE Joint Genome Institute"/>
            <person name="Kuo A."/>
            <person name="Kohler A."/>
            <person name="Costa M.D."/>
            <person name="Nagy L.G."/>
            <person name="Floudas D."/>
            <person name="Copeland A."/>
            <person name="Barry K.W."/>
            <person name="Cichocki N."/>
            <person name="Veneault-Fourrey C."/>
            <person name="LaButti K."/>
            <person name="Lindquist E.A."/>
            <person name="Lipzen A."/>
            <person name="Lundell T."/>
            <person name="Morin E."/>
            <person name="Murat C."/>
            <person name="Sun H."/>
            <person name="Tunlid A."/>
            <person name="Henrissat B."/>
            <person name="Grigoriev I.V."/>
            <person name="Hibbett D.S."/>
            <person name="Martin F."/>
            <person name="Nordberg H.P."/>
            <person name="Cantor M.N."/>
            <person name="Hua S.X."/>
        </authorList>
    </citation>
    <scope>NUCLEOTIDE SEQUENCE [LARGE SCALE GENOMIC DNA]</scope>
    <source>
        <strain evidence="25 26">441</strain>
    </source>
</reference>
<feature type="region of interest" description="Disordered" evidence="23">
    <location>
        <begin position="515"/>
        <end position="651"/>
    </location>
</feature>
<dbReference type="Pfam" id="PF00665">
    <property type="entry name" value="rve"/>
    <property type="match status" value="1"/>
</dbReference>
<feature type="region of interest" description="Disordered" evidence="23">
    <location>
        <begin position="755"/>
        <end position="810"/>
    </location>
</feature>
<dbReference type="HOGENOM" id="CLU_001650_9_0_1"/>
<evidence type="ECO:0000256" key="14">
    <source>
        <dbReference type="ARBA" id="ARBA00022884"/>
    </source>
</evidence>
<keyword evidence="26" id="KW-1185">Reference proteome</keyword>
<keyword evidence="7" id="KW-0479">Metal-binding</keyword>
<name>A0A0C9XL37_9AGAM</name>
<dbReference type="Gene3D" id="3.30.420.10">
    <property type="entry name" value="Ribonuclease H-like superfamily/Ribonuclease H"/>
    <property type="match status" value="1"/>
</dbReference>
<feature type="compositionally biased region" description="Basic and acidic residues" evidence="23">
    <location>
        <begin position="1463"/>
        <end position="1481"/>
    </location>
</feature>
<dbReference type="STRING" id="765257.A0A0C9XL37"/>
<evidence type="ECO:0000256" key="1">
    <source>
        <dbReference type="ARBA" id="ARBA00002180"/>
    </source>
</evidence>
<dbReference type="GO" id="GO:0015074">
    <property type="term" value="P:DNA integration"/>
    <property type="evidence" value="ECO:0007669"/>
    <property type="project" value="UniProtKB-KW"/>
</dbReference>
<evidence type="ECO:0000256" key="16">
    <source>
        <dbReference type="ARBA" id="ARBA00022918"/>
    </source>
</evidence>
<feature type="compositionally biased region" description="Basic and acidic residues" evidence="23">
    <location>
        <begin position="1311"/>
        <end position="1336"/>
    </location>
</feature>
<evidence type="ECO:0000256" key="6">
    <source>
        <dbReference type="ARBA" id="ARBA00022722"/>
    </source>
</evidence>
<dbReference type="GO" id="GO:0005634">
    <property type="term" value="C:nucleus"/>
    <property type="evidence" value="ECO:0007669"/>
    <property type="project" value="UniProtKB-ARBA"/>
</dbReference>
<dbReference type="Pfam" id="PF13976">
    <property type="entry name" value="gag_pre-integrs"/>
    <property type="match status" value="1"/>
</dbReference>
<evidence type="ECO:0000256" key="10">
    <source>
        <dbReference type="ARBA" id="ARBA00022759"/>
    </source>
</evidence>
<keyword evidence="18" id="KW-0917">Virion maturation</keyword>
<dbReference type="GO" id="GO:0003723">
    <property type="term" value="F:RNA binding"/>
    <property type="evidence" value="ECO:0007669"/>
    <property type="project" value="UniProtKB-KW"/>
</dbReference>
<feature type="compositionally biased region" description="Basic and acidic residues" evidence="23">
    <location>
        <begin position="785"/>
        <end position="796"/>
    </location>
</feature>
<evidence type="ECO:0000256" key="5">
    <source>
        <dbReference type="ARBA" id="ARBA00022695"/>
    </source>
</evidence>
<keyword evidence="5" id="KW-0548">Nucleotidyltransferase</keyword>
<dbReference type="InterPro" id="IPR001584">
    <property type="entry name" value="Integrase_cat-core"/>
</dbReference>
<feature type="region of interest" description="Disordered" evidence="23">
    <location>
        <begin position="1463"/>
        <end position="1504"/>
    </location>
</feature>
<dbReference type="GO" id="GO:0003887">
    <property type="term" value="F:DNA-directed DNA polymerase activity"/>
    <property type="evidence" value="ECO:0007669"/>
    <property type="project" value="UniProtKB-KW"/>
</dbReference>
<feature type="compositionally biased region" description="Low complexity" evidence="23">
    <location>
        <begin position="582"/>
        <end position="604"/>
    </location>
</feature>
<dbReference type="InterPro" id="IPR036397">
    <property type="entry name" value="RNaseH_sf"/>
</dbReference>
<keyword evidence="19" id="KW-0233">DNA recombination</keyword>
<dbReference type="Pfam" id="PF25597">
    <property type="entry name" value="SH3_retrovirus"/>
    <property type="match status" value="1"/>
</dbReference>
<keyword evidence="6" id="KW-0540">Nuclease</keyword>
<dbReference type="CDD" id="cd09272">
    <property type="entry name" value="RNase_HI_RT_Ty1"/>
    <property type="match status" value="1"/>
</dbReference>
<comment type="catalytic activity">
    <reaction evidence="22">
        <text>DNA(n) + a 2'-deoxyribonucleoside 5'-triphosphate = DNA(n+1) + diphosphate</text>
        <dbReference type="Rhea" id="RHEA:22508"/>
        <dbReference type="Rhea" id="RHEA-COMP:17339"/>
        <dbReference type="Rhea" id="RHEA-COMP:17340"/>
        <dbReference type="ChEBI" id="CHEBI:33019"/>
        <dbReference type="ChEBI" id="CHEBI:61560"/>
        <dbReference type="ChEBI" id="CHEBI:173112"/>
        <dbReference type="EC" id="2.7.7.7"/>
    </reaction>
</comment>
<dbReference type="PANTHER" id="PTHR42648">
    <property type="entry name" value="TRANSPOSASE, PUTATIVE-RELATED"/>
    <property type="match status" value="1"/>
</dbReference>
<evidence type="ECO:0000256" key="4">
    <source>
        <dbReference type="ARBA" id="ARBA00022670"/>
    </source>
</evidence>
<keyword evidence="20" id="KW-0511">Multifunctional enzyme</keyword>
<feature type="compositionally biased region" description="Polar residues" evidence="23">
    <location>
        <begin position="761"/>
        <end position="771"/>
    </location>
</feature>
<keyword evidence="17" id="KW-0808">Transferase</keyword>
<dbReference type="GO" id="GO:0006508">
    <property type="term" value="P:proteolysis"/>
    <property type="evidence" value="ECO:0007669"/>
    <property type="project" value="UniProtKB-KW"/>
</dbReference>
<keyword evidence="8" id="KW-0547">Nucleotide-binding</keyword>
<evidence type="ECO:0000256" key="13">
    <source>
        <dbReference type="ARBA" id="ARBA00022842"/>
    </source>
</evidence>
<reference evidence="26" key="2">
    <citation type="submission" date="2015-01" db="EMBL/GenBank/DDBJ databases">
        <title>Evolutionary Origins and Diversification of the Mycorrhizal Mutualists.</title>
        <authorList>
            <consortium name="DOE Joint Genome Institute"/>
            <consortium name="Mycorrhizal Genomics Consortium"/>
            <person name="Kohler A."/>
            <person name="Kuo A."/>
            <person name="Nagy L.G."/>
            <person name="Floudas D."/>
            <person name="Copeland A."/>
            <person name="Barry K.W."/>
            <person name="Cichocki N."/>
            <person name="Veneault-Fourrey C."/>
            <person name="LaButti K."/>
            <person name="Lindquist E.A."/>
            <person name="Lipzen A."/>
            <person name="Lundell T."/>
            <person name="Morin E."/>
            <person name="Murat C."/>
            <person name="Riley R."/>
            <person name="Ohm R."/>
            <person name="Sun H."/>
            <person name="Tunlid A."/>
            <person name="Henrissat B."/>
            <person name="Grigoriev I.V."/>
            <person name="Hibbett D.S."/>
            <person name="Martin F."/>
        </authorList>
    </citation>
    <scope>NUCLEOTIDE SEQUENCE [LARGE SCALE GENOMIC DNA]</scope>
    <source>
        <strain evidence="26">441</strain>
    </source>
</reference>
<dbReference type="InterPro" id="IPR043502">
    <property type="entry name" value="DNA/RNA_pol_sf"/>
</dbReference>
<dbReference type="InterPro" id="IPR012337">
    <property type="entry name" value="RNaseH-like_sf"/>
</dbReference>
<comment type="catalytic activity">
    <reaction evidence="21">
        <text>DNA(n) + a 2'-deoxyribonucleoside 5'-triphosphate = DNA(n+1) + diphosphate</text>
        <dbReference type="Rhea" id="RHEA:22508"/>
        <dbReference type="Rhea" id="RHEA-COMP:17339"/>
        <dbReference type="Rhea" id="RHEA-COMP:17340"/>
        <dbReference type="ChEBI" id="CHEBI:33019"/>
        <dbReference type="ChEBI" id="CHEBI:61560"/>
        <dbReference type="ChEBI" id="CHEBI:173112"/>
        <dbReference type="EC" id="2.7.7.49"/>
    </reaction>
</comment>
<keyword evidence="14" id="KW-0694">RNA-binding</keyword>
<dbReference type="InterPro" id="IPR013103">
    <property type="entry name" value="RVT_2"/>
</dbReference>
<dbReference type="SUPFAM" id="SSF56672">
    <property type="entry name" value="DNA/RNA polymerases"/>
    <property type="match status" value="1"/>
</dbReference>
<evidence type="ECO:0000256" key="12">
    <source>
        <dbReference type="ARBA" id="ARBA00022840"/>
    </source>
</evidence>
<feature type="compositionally biased region" description="Basic residues" evidence="23">
    <location>
        <begin position="545"/>
        <end position="555"/>
    </location>
</feature>
<evidence type="ECO:0000256" key="3">
    <source>
        <dbReference type="ARBA" id="ARBA00022612"/>
    </source>
</evidence>
<feature type="domain" description="Integrase catalytic" evidence="24">
    <location>
        <begin position="1075"/>
        <end position="1240"/>
    </location>
</feature>